<dbReference type="Gene3D" id="1.10.443.10">
    <property type="entry name" value="Intergrase catalytic core"/>
    <property type="match status" value="1"/>
</dbReference>
<dbReference type="InterPro" id="IPR050090">
    <property type="entry name" value="Tyrosine_recombinase_XerCD"/>
</dbReference>
<dbReference type="PROSITE" id="PS51898">
    <property type="entry name" value="TYR_RECOMBINASE"/>
    <property type="match status" value="1"/>
</dbReference>
<evidence type="ECO:0000256" key="3">
    <source>
        <dbReference type="ARBA" id="ARBA00023172"/>
    </source>
</evidence>
<protein>
    <submittedName>
        <fullName evidence="5">DNA breaking-rejoining enzymes super family</fullName>
    </submittedName>
</protein>
<keyword evidence="3" id="KW-0233">DNA recombination</keyword>
<dbReference type="EMBL" id="BGZN01000032">
    <property type="protein sequence ID" value="GBR74160.1"/>
    <property type="molecule type" value="Genomic_DNA"/>
</dbReference>
<dbReference type="GO" id="GO:0003677">
    <property type="term" value="F:DNA binding"/>
    <property type="evidence" value="ECO:0007669"/>
    <property type="project" value="UniProtKB-KW"/>
</dbReference>
<evidence type="ECO:0000259" key="4">
    <source>
        <dbReference type="PROSITE" id="PS51898"/>
    </source>
</evidence>
<evidence type="ECO:0000313" key="5">
    <source>
        <dbReference type="EMBL" id="GBR74160.1"/>
    </source>
</evidence>
<evidence type="ECO:0000256" key="1">
    <source>
        <dbReference type="ARBA" id="ARBA00008857"/>
    </source>
</evidence>
<organism evidence="5 6">
    <name type="scientific">Termititenax aidoneus</name>
    <dbReference type="NCBI Taxonomy" id="2218524"/>
    <lineage>
        <taxon>Bacteria</taxon>
        <taxon>Bacillati</taxon>
        <taxon>Candidatus Margulisiibacteriota</taxon>
        <taxon>Candidatus Termititenacia</taxon>
        <taxon>Candidatus Termititenacales</taxon>
        <taxon>Candidatus Termititenacaceae</taxon>
        <taxon>Candidatus Termititenax</taxon>
    </lineage>
</organism>
<proteinExistence type="inferred from homology"/>
<reference evidence="5 6" key="1">
    <citation type="journal article" date="2019" name="ISME J.">
        <title>Genome analyses of uncultured TG2/ZB3 bacteria in 'Margulisbacteria' specifically attached to ectosymbiotic spirochetes of protists in the termite gut.</title>
        <authorList>
            <person name="Utami Y.D."/>
            <person name="Kuwahara H."/>
            <person name="Igai K."/>
            <person name="Murakami T."/>
            <person name="Sugaya K."/>
            <person name="Morikawa T."/>
            <person name="Nagura Y."/>
            <person name="Yuki M."/>
            <person name="Deevong P."/>
            <person name="Inoue T."/>
            <person name="Kihara K."/>
            <person name="Lo N."/>
            <person name="Yamada A."/>
            <person name="Ohkuma M."/>
            <person name="Hongoh Y."/>
        </authorList>
    </citation>
    <scope>NUCLEOTIDE SEQUENCE [LARGE SCALE GENOMIC DNA]</scope>
    <source>
        <strain evidence="5">NkOx7-01</strain>
    </source>
</reference>
<comment type="similarity">
    <text evidence="1">Belongs to the 'phage' integrase family.</text>
</comment>
<dbReference type="InterPro" id="IPR011010">
    <property type="entry name" value="DNA_brk_join_enz"/>
</dbReference>
<dbReference type="InterPro" id="IPR013762">
    <property type="entry name" value="Integrase-like_cat_sf"/>
</dbReference>
<evidence type="ECO:0000313" key="6">
    <source>
        <dbReference type="Proteomes" id="UP000269352"/>
    </source>
</evidence>
<dbReference type="GO" id="GO:0006310">
    <property type="term" value="P:DNA recombination"/>
    <property type="evidence" value="ECO:0007669"/>
    <property type="project" value="UniProtKB-KW"/>
</dbReference>
<sequence>MFFQKTLQDYAKNFFVLNGEWDKKRKQKGRAISERVISLRAGVVRNHIIPLWGNFAPEKLTAKIIDEKLCMLKLGGNQKNSILVCLSEIYKWLIMNDLTKDNPVKNVMRFSKNPIRHRGALTDVELGKLFPNNHAELLKIWGSQVYATAFLVLRDTGLRPGELRALQWKDWHSESKFFPITKAIAAGKRMEIKSTKTGAVKPAIVSEFTAAEIGNLYIESKNLMPDSFIFLSSAGLPLCGNKLRKKLKRACKIAGIDRPEISPYWLRYTFNTRMLELLPDDKVRKLMGHATPLMTRYYRDADIFSLKREAEEISKILPKNIFSFESKSNQLSLCF</sequence>
<dbReference type="GO" id="GO:0015074">
    <property type="term" value="P:DNA integration"/>
    <property type="evidence" value="ECO:0007669"/>
    <property type="project" value="InterPro"/>
</dbReference>
<dbReference type="InterPro" id="IPR002104">
    <property type="entry name" value="Integrase_catalytic"/>
</dbReference>
<gene>
    <name evidence="5" type="ORF">NO1_1385</name>
</gene>
<dbReference type="SUPFAM" id="SSF56349">
    <property type="entry name" value="DNA breaking-rejoining enzymes"/>
    <property type="match status" value="1"/>
</dbReference>
<dbReference type="PANTHER" id="PTHR30349:SF41">
    <property type="entry name" value="INTEGRASE_RECOMBINASE PROTEIN MJ0367-RELATED"/>
    <property type="match status" value="1"/>
</dbReference>
<dbReference type="PANTHER" id="PTHR30349">
    <property type="entry name" value="PHAGE INTEGRASE-RELATED"/>
    <property type="match status" value="1"/>
</dbReference>
<dbReference type="Gene3D" id="1.10.150.130">
    <property type="match status" value="1"/>
</dbReference>
<dbReference type="Pfam" id="PF00589">
    <property type="entry name" value="Phage_integrase"/>
    <property type="match status" value="1"/>
</dbReference>
<feature type="domain" description="Tyr recombinase" evidence="4">
    <location>
        <begin position="116"/>
        <end position="311"/>
    </location>
</feature>
<keyword evidence="2" id="KW-0238">DNA-binding</keyword>
<dbReference type="AlphaFoldDB" id="A0A388TE06"/>
<dbReference type="Proteomes" id="UP000269352">
    <property type="component" value="Unassembled WGS sequence"/>
</dbReference>
<accession>A0A388TE06</accession>
<comment type="caution">
    <text evidence="5">The sequence shown here is derived from an EMBL/GenBank/DDBJ whole genome shotgun (WGS) entry which is preliminary data.</text>
</comment>
<keyword evidence="6" id="KW-1185">Reference proteome</keyword>
<evidence type="ECO:0000256" key="2">
    <source>
        <dbReference type="ARBA" id="ARBA00023125"/>
    </source>
</evidence>
<dbReference type="InterPro" id="IPR010998">
    <property type="entry name" value="Integrase_recombinase_N"/>
</dbReference>
<name>A0A388TE06_TERA1</name>